<dbReference type="Pfam" id="PF08123">
    <property type="entry name" value="DOT1"/>
    <property type="match status" value="1"/>
</dbReference>
<dbReference type="EMBL" id="LN871599">
    <property type="protein sequence ID" value="CCF75273.1"/>
    <property type="molecule type" value="Genomic_DNA"/>
</dbReference>
<reference evidence="3 4" key="2">
    <citation type="journal article" date="2013" name="PLoS ONE">
        <title>Whole genome mapping and re-organization of the nuclear and mitochondrial genomes of Babesia microti isolates.</title>
        <authorList>
            <person name="Cornillot E."/>
            <person name="Dassouli A."/>
            <person name="Garg A."/>
            <person name="Pachikara N."/>
            <person name="Randazzo S."/>
            <person name="Depoix D."/>
            <person name="Carcy B."/>
            <person name="Delbecq S."/>
            <person name="Frutos R."/>
            <person name="Silva J.C."/>
            <person name="Sutton R."/>
            <person name="Krause P.J."/>
            <person name="Mamoun C.B."/>
        </authorList>
    </citation>
    <scope>NUCLEOTIDE SEQUENCE [LARGE SCALE GENOMIC DNA]</scope>
    <source>
        <strain evidence="3 4">RI</strain>
    </source>
</reference>
<evidence type="ECO:0000313" key="4">
    <source>
        <dbReference type="Proteomes" id="UP000002899"/>
    </source>
</evidence>
<keyword evidence="4" id="KW-1185">Reference proteome</keyword>
<sequence length="587" mass="68076">MVNNVANETIEHCQLNGSEEYNRRFACLKELSYLFSGTYSNLSTSNEGMYGEIKSNCLYEICQEMIKYGMDESSVILDLGSGRGVPNVFLSTISGAFSSIGIEKCSTAYMISLQTVMNLLNRDLEKYATKKCDIFDISHSDRRNNPPGRDISHRLNRMKEMTPPNKINYCMENCDDGDTSSERWSLVHCFNRNDTDYDCRSSVEGSQDIKYEVDVKKGDMKYESKDLRIVLNINDMKRNDKVNRSKRSSEKRSFRRDSDDEPYLKYREADMNHNDDECQYSSTRLIDSYENSLNNVFSGSFVSPDRHICYKSGSNDSDLALSNTENIISNETQTPKPKRMSTSNELEKVTSSYGVGFVNEDISAFDNFDGVTHFYSFDAAMEGALINNIVYQFQNTKTAWVYCSFHGDLISKYELKNCFISAKIPCRMYVSNEHRNCYVYVKNNWQIIKQYSLEFLSKHFYPFQNRDGKGCFNFKDIVYNGTFSVNDWDEPSTALDIIKLTKCSINVQYEWYRSKLDRILSTRITRSKSDRIWNTYKRNDLSAERDELLESLAKTPSRVEQSRYRKELVRHINRHYSGSKSFPVPTK</sequence>
<dbReference type="GO" id="GO:0031151">
    <property type="term" value="F:histone H3K79 methyltransferase activity"/>
    <property type="evidence" value="ECO:0007669"/>
    <property type="project" value="InterPro"/>
</dbReference>
<evidence type="ECO:0000256" key="1">
    <source>
        <dbReference type="SAM" id="MobiDB-lite"/>
    </source>
</evidence>
<dbReference type="AlphaFoldDB" id="I7J8A0"/>
<dbReference type="VEuPathDB" id="PiroplasmaDB:BmR1_04g05375"/>
<accession>I7J8A0</accession>
<gene>
    <name evidence="3" type="ORF">BmR1_04g05375</name>
</gene>
<reference evidence="3 4" key="1">
    <citation type="journal article" date="2012" name="Nucleic Acids Res.">
        <title>Sequencing of the smallest Apicomplexan genome from the human pathogen Babesia microti.</title>
        <authorList>
            <person name="Cornillot E."/>
            <person name="Hadj-Kaddour K."/>
            <person name="Dassouli A."/>
            <person name="Noel B."/>
            <person name="Ranwez V."/>
            <person name="Vacherie B."/>
            <person name="Augagneur Y."/>
            <person name="Bres V."/>
            <person name="Duclos A."/>
            <person name="Randazzo S."/>
            <person name="Carcy B."/>
            <person name="Debierre-Grockiego F."/>
            <person name="Delbecq S."/>
            <person name="Moubri-Menage K."/>
            <person name="Shams-Eldin H."/>
            <person name="Usmani-Brown S."/>
            <person name="Bringaud F."/>
            <person name="Wincker P."/>
            <person name="Vivares C.P."/>
            <person name="Schwarz R.T."/>
            <person name="Schetters T.P."/>
            <person name="Krause P.J."/>
            <person name="Gorenflot A."/>
            <person name="Berry V."/>
            <person name="Barbe V."/>
            <person name="Ben Mamoun C."/>
        </authorList>
    </citation>
    <scope>NUCLEOTIDE SEQUENCE [LARGE SCALE GENOMIC DNA]</scope>
    <source>
        <strain evidence="3 4">RI</strain>
    </source>
</reference>
<dbReference type="InterPro" id="IPR025789">
    <property type="entry name" value="DOT1_dom"/>
</dbReference>
<dbReference type="OrthoDB" id="443402at2759"/>
<reference evidence="3 4" key="3">
    <citation type="journal article" date="2016" name="Sci. Rep.">
        <title>Genome-wide diversity and gene expression profiling of Babesia microti isolates identify polymorphic genes that mediate host-pathogen interactions.</title>
        <authorList>
            <person name="Silva J.C."/>
            <person name="Cornillot E."/>
            <person name="McCracken C."/>
            <person name="Usmani-Brown S."/>
            <person name="Dwivedi A."/>
            <person name="Ifeonu O.O."/>
            <person name="Crabtree J."/>
            <person name="Gotia H.T."/>
            <person name="Virji A.Z."/>
            <person name="Reynes C."/>
            <person name="Colinge J."/>
            <person name="Kumar V."/>
            <person name="Lawres L."/>
            <person name="Pazzi J.E."/>
            <person name="Pablo J.V."/>
            <person name="Hung C."/>
            <person name="Brancato J."/>
            <person name="Kumari P."/>
            <person name="Orvis J."/>
            <person name="Tretina K."/>
            <person name="Chibucos M."/>
            <person name="Ott S."/>
            <person name="Sadzewicz L."/>
            <person name="Sengamalay N."/>
            <person name="Shetty A.C."/>
            <person name="Su Q."/>
            <person name="Tallon L."/>
            <person name="Fraser C.M."/>
            <person name="Frutos R."/>
            <person name="Molina D.M."/>
            <person name="Krause P.J."/>
            <person name="Ben Mamoun C."/>
        </authorList>
    </citation>
    <scope>NUCLEOTIDE SEQUENCE [LARGE SCALE GENOMIC DNA]</scope>
    <source>
        <strain evidence="3 4">RI</strain>
    </source>
</reference>
<dbReference type="RefSeq" id="XP_012649681.1">
    <property type="nucleotide sequence ID" value="XM_012794227.1"/>
</dbReference>
<evidence type="ECO:0000259" key="2">
    <source>
        <dbReference type="Pfam" id="PF08123"/>
    </source>
</evidence>
<dbReference type="SUPFAM" id="SSF53335">
    <property type="entry name" value="S-adenosyl-L-methionine-dependent methyltransferases"/>
    <property type="match status" value="1"/>
</dbReference>
<proteinExistence type="predicted"/>
<feature type="domain" description="DOT1" evidence="2">
    <location>
        <begin position="47"/>
        <end position="137"/>
    </location>
</feature>
<dbReference type="GeneID" id="24425718"/>
<dbReference type="Gene3D" id="3.40.50.150">
    <property type="entry name" value="Vaccinia Virus protein VP39"/>
    <property type="match status" value="1"/>
</dbReference>
<dbReference type="InterPro" id="IPR029063">
    <property type="entry name" value="SAM-dependent_MTases_sf"/>
</dbReference>
<protein>
    <recommendedName>
        <fullName evidence="2">DOT1 domain-containing protein</fullName>
    </recommendedName>
</protein>
<dbReference type="Proteomes" id="UP000002899">
    <property type="component" value="Chromosome IV"/>
</dbReference>
<organism evidence="3 4">
    <name type="scientific">Babesia microti (strain RI)</name>
    <dbReference type="NCBI Taxonomy" id="1133968"/>
    <lineage>
        <taxon>Eukaryota</taxon>
        <taxon>Sar</taxon>
        <taxon>Alveolata</taxon>
        <taxon>Apicomplexa</taxon>
        <taxon>Aconoidasida</taxon>
        <taxon>Piroplasmida</taxon>
        <taxon>Babesiidae</taxon>
        <taxon>Babesia</taxon>
    </lineage>
</organism>
<dbReference type="KEGG" id="bmic:BmR1_04g05375"/>
<name>I7J8A0_BABMR</name>
<feature type="region of interest" description="Disordered" evidence="1">
    <location>
        <begin position="240"/>
        <end position="261"/>
    </location>
</feature>
<evidence type="ECO:0000313" key="3">
    <source>
        <dbReference type="EMBL" id="CCF75273.1"/>
    </source>
</evidence>